<sequence length="30" mass="3444">MQQDFLAVFFVKYTPGKGLAEILFLILMPI</sequence>
<proteinExistence type="predicted"/>
<keyword evidence="2" id="KW-1185">Reference proteome</keyword>
<protein>
    <submittedName>
        <fullName evidence="1">Uncharacterized protein</fullName>
    </submittedName>
</protein>
<evidence type="ECO:0000313" key="2">
    <source>
        <dbReference type="Proteomes" id="UP000181976"/>
    </source>
</evidence>
<evidence type="ECO:0000313" key="1">
    <source>
        <dbReference type="EMBL" id="SFE99362.1"/>
    </source>
</evidence>
<name>A0A1I2F1Y5_9BACT</name>
<dbReference type="Proteomes" id="UP000181976">
    <property type="component" value="Unassembled WGS sequence"/>
</dbReference>
<organism evidence="1 2">
    <name type="scientific">Thermophagus xiamenensis</name>
    <dbReference type="NCBI Taxonomy" id="385682"/>
    <lineage>
        <taxon>Bacteria</taxon>
        <taxon>Pseudomonadati</taxon>
        <taxon>Bacteroidota</taxon>
        <taxon>Bacteroidia</taxon>
        <taxon>Marinilabiliales</taxon>
        <taxon>Marinilabiliaceae</taxon>
        <taxon>Thermophagus</taxon>
    </lineage>
</organism>
<accession>A0A1I2F1Y5</accession>
<dbReference type="AlphaFoldDB" id="A0A1I2F1Y5"/>
<dbReference type="InParanoid" id="A0A1I2F1Y5"/>
<reference evidence="1 2" key="1">
    <citation type="submission" date="2016-10" db="EMBL/GenBank/DDBJ databases">
        <authorList>
            <person name="de Groot N.N."/>
        </authorList>
    </citation>
    <scope>NUCLEOTIDE SEQUENCE [LARGE SCALE GENOMIC DNA]</scope>
    <source>
        <strain evidence="1 2">DSM 19012</strain>
    </source>
</reference>
<dbReference type="EMBL" id="FONA01000026">
    <property type="protein sequence ID" value="SFE99362.1"/>
    <property type="molecule type" value="Genomic_DNA"/>
</dbReference>
<gene>
    <name evidence="1" type="ORF">SAMN05444380_1268</name>
</gene>